<protein>
    <submittedName>
        <fullName evidence="4">F-box only protein 47</fullName>
    </submittedName>
</protein>
<proteinExistence type="predicted"/>
<sequence>MASRVTASSTKILNQKYRRSNRQSSYFSNKQDSDSQPLSTLGSFKALPLEVIQIILNYLSGVLLKRCTLLLPTKERLRCTHRILSEVTCFKFSGCTAPLQCLGLSCYGMILQTLTAGWDDRECHRVYNFLCELTNLSRKMQTVVCNKPGSARKLELRIRLFCRHVLLDHWVHQSDSAFWLTRILKPWPMVNQARLLYIIFGPTSPQDGLVAWQKMTEGPTDESSLKGLADAIKLLYDTGTREWTADDIISLIDELSVVPREWLLENNAHLLILSGNNICFTFMASKAVNGRALELARLVVFLALGTQGPVHNQPCLIRVLNLWVFVAVGTERRALCTQAKSLSPACAVSRVLRMQETSAASCYR</sequence>
<dbReference type="FunCoup" id="A0A6P3EXF4">
    <property type="interactions" value="29"/>
</dbReference>
<dbReference type="CTD" id="494188"/>
<dbReference type="AlphaFoldDB" id="A0A6P3EXF4"/>
<feature type="domain" description="FBXO47 ARM repeats region" evidence="2">
    <location>
        <begin position="134"/>
        <end position="302"/>
    </location>
</feature>
<accession>A0A6P3EXF4</accession>
<name>A0A6P3EXF4_OCTDE</name>
<dbReference type="PANTHER" id="PTHR34098:SF1">
    <property type="entry name" value="F-BOX ONLY PROTEIN 47"/>
    <property type="match status" value="1"/>
</dbReference>
<dbReference type="InterPro" id="IPR018378">
    <property type="entry name" value="C-type_lectin_CS"/>
</dbReference>
<dbReference type="OrthoDB" id="9858120at2759"/>
<dbReference type="Proteomes" id="UP000515203">
    <property type="component" value="Unplaced"/>
</dbReference>
<dbReference type="InterPro" id="IPR056622">
    <property type="entry name" value="ARM_FBXO47"/>
</dbReference>
<feature type="compositionally biased region" description="Polar residues" evidence="1">
    <location>
        <begin position="22"/>
        <end position="37"/>
    </location>
</feature>
<evidence type="ECO:0000256" key="1">
    <source>
        <dbReference type="SAM" id="MobiDB-lite"/>
    </source>
</evidence>
<dbReference type="PROSITE" id="PS00615">
    <property type="entry name" value="C_TYPE_LECTIN_1"/>
    <property type="match status" value="1"/>
</dbReference>
<gene>
    <name evidence="4" type="primary">Fbxo47</name>
</gene>
<feature type="region of interest" description="Disordered" evidence="1">
    <location>
        <begin position="18"/>
        <end position="37"/>
    </location>
</feature>
<keyword evidence="3" id="KW-1185">Reference proteome</keyword>
<dbReference type="InterPro" id="IPR038946">
    <property type="entry name" value="FBXO47"/>
</dbReference>
<organism evidence="3 4">
    <name type="scientific">Octodon degus</name>
    <name type="common">Degu</name>
    <name type="synonym">Sciurus degus</name>
    <dbReference type="NCBI Taxonomy" id="10160"/>
    <lineage>
        <taxon>Eukaryota</taxon>
        <taxon>Metazoa</taxon>
        <taxon>Chordata</taxon>
        <taxon>Craniata</taxon>
        <taxon>Vertebrata</taxon>
        <taxon>Euteleostomi</taxon>
        <taxon>Mammalia</taxon>
        <taxon>Eutheria</taxon>
        <taxon>Euarchontoglires</taxon>
        <taxon>Glires</taxon>
        <taxon>Rodentia</taxon>
        <taxon>Hystricomorpha</taxon>
        <taxon>Octodontidae</taxon>
        <taxon>Octodon</taxon>
    </lineage>
</organism>
<dbReference type="Pfam" id="PF24467">
    <property type="entry name" value="ARM_FBXO47"/>
    <property type="match status" value="1"/>
</dbReference>
<evidence type="ECO:0000313" key="3">
    <source>
        <dbReference type="Proteomes" id="UP000515203"/>
    </source>
</evidence>
<dbReference type="RefSeq" id="XP_004633932.1">
    <property type="nucleotide sequence ID" value="XM_004633875.1"/>
</dbReference>
<dbReference type="GeneID" id="101590596"/>
<evidence type="ECO:0000313" key="4">
    <source>
        <dbReference type="RefSeq" id="XP_004633932.1"/>
    </source>
</evidence>
<dbReference type="InParanoid" id="A0A6P3EXF4"/>
<reference evidence="4" key="1">
    <citation type="submission" date="2025-08" db="UniProtKB">
        <authorList>
            <consortium name="RefSeq"/>
        </authorList>
    </citation>
    <scope>IDENTIFICATION</scope>
</reference>
<evidence type="ECO:0000259" key="2">
    <source>
        <dbReference type="Pfam" id="PF24467"/>
    </source>
</evidence>
<dbReference type="PANTHER" id="PTHR34098">
    <property type="entry name" value="F-BOX ONLY PROTEIN 47"/>
    <property type="match status" value="1"/>
</dbReference>